<dbReference type="SUPFAM" id="SSF55048">
    <property type="entry name" value="Probable ACP-binding domain of malonyl-CoA ACP transacylase"/>
    <property type="match status" value="1"/>
</dbReference>
<keyword evidence="6" id="KW-0511">Multifunctional enzyme</keyword>
<dbReference type="SMART" id="SM00827">
    <property type="entry name" value="PKS_AT"/>
    <property type="match status" value="1"/>
</dbReference>
<dbReference type="Gene3D" id="3.40.50.1820">
    <property type="entry name" value="alpha/beta hydrolase"/>
    <property type="match status" value="1"/>
</dbReference>
<dbReference type="InterPro" id="IPR036291">
    <property type="entry name" value="NAD(P)-bd_dom_sf"/>
</dbReference>
<dbReference type="OrthoDB" id="7617297at2"/>
<dbReference type="InterPro" id="IPR029058">
    <property type="entry name" value="AB_hydrolase_fold"/>
</dbReference>
<dbReference type="InterPro" id="IPR020806">
    <property type="entry name" value="PKS_PP-bd"/>
</dbReference>
<dbReference type="InterPro" id="IPR014030">
    <property type="entry name" value="Ketoacyl_synth_N"/>
</dbReference>
<keyword evidence="5" id="KW-0443">Lipid metabolism</keyword>
<evidence type="ECO:0000256" key="5">
    <source>
        <dbReference type="ARBA" id="ARBA00023098"/>
    </source>
</evidence>
<name>A0A3A8P2J0_9BACT</name>
<dbReference type="InterPro" id="IPR057326">
    <property type="entry name" value="KR_dom"/>
</dbReference>
<evidence type="ECO:0000259" key="9">
    <source>
        <dbReference type="PROSITE" id="PS52004"/>
    </source>
</evidence>
<sequence>MSTDTLSEVEGIAVIGLGGRLPGAKTIAEFWKNLTGGVESITFFTDEELIAEGADPAMVRAPNYVKARGTLGDTDQFDAAFFGMNPREAALMDPQHRVFLECAWEAMESSGYSPDRQPGRVGVFGGMSMNTYLLSNLYSHLAHVASVESLQASIGNDKDSLTTEVAYRMDLKGPAVTVQSSSSTSLTCIHYACQSLLSFECDMALAGGVSIHFPEKAGYLYHEGGTTAPDGHCHTFDAEAEGFVAGHGAAVVALKRLSDALKDGDTVYAVVRGSAVNNDGSQKVSYMAPAVAGQAEVIALAQAVANVEPDTIGYVEAHGTATKVGDPIEVAALTQAFRQGTDKKNFCALGSVKSNIGHLDSAAGAVGFIKAALSLHHKKIVPSLNFKTPNPACDFPNSPFYVNTELRDFPKGATPRRAGVTSLGMGGTNAHAILEEAPELPATDKPRRPAQVVLLSARTEASLEVATDRLAAHLREHPDTDLADVAYTLQLGRKRFGKRRAVVARTTADLAAALAERTPGRVFSGSAENSGRPVMFLFSGQGSQYVDMGKGLYAQEPVFKAQVDTCAEKLKPHLGLDLRTVLYPSAESREMASERLKQTGLTQPALFVIEYALAKLWESWGVTPHAMLGHSIGEYVAACLAGVFTLDDALALVAARGRLMQSLPAGSMLAVSLPEEHVTPMLPAGLSVAAVNSPSTCVVAGPTPLVDAFVETLTLQGLNSSRLHTSHAFHSAMMDPILDAFREAVRKVARQTPKKPYLSNVTGTWVTSEQATSPDYWAKHLRGAVRFADGVAELMKESDAILLEVGPGNTLATLARQHPDKGARHALLNSLRHPKEQHDDLDHGLGTLGRLWLEGVEPDWDAFRGEERRRRIALPTSPFERQRHWVDPRKDTAAVDGERAEWVSADQKQPVARWFYLPSWQRALPPPKSAWSEKRATWWLFLPDENAGGSGEGIGARLALKLGEAGQDVVRITPGIATAKRDEHHWTLALGGEGTLLEALTTQGRAPDHVLHLGTLGVGDAQGEAGFESALGKGFLGLMGLAQALGRQPGTRPVSLVAVTNRMQSLGEEAPHPELATVLGPVRVIPQEYGHLSAKAVDLRLPPSGSWQETALVEALLSEGATPSRLENVIAYRGGARWVQTFESIPADAPRAAQIPLRDGGVYLLIGGFGTLGFAHAKSLAKRVKAKLVIAGRTGLPERAQWDAHLAANPEHNPVARRIQQVLELEALGAEVLVVSADAANKVQVQAAVDAALSRFNALHGVVFAAGDVGQALFRAIPDTRPEDVRDTFHGRVRGLYALEEALRGRSLDFCLLSSSLAAVLGGLGLASYAAATSFMDAFATKQSQTTPVPWMSVGWDAWKFESRAEGTQSPFGALAITLSEGEDAFEQLFQLGAVSHVAVSTSNLRARSRKWAQPAATAESEAAAAAKQDAGSSLGTTPRPTLQNAYVPPRDALEEKIAHLWETTLGIDQVGVHDNFFELGGNSLVGVKLIARVREQFGVALPAVTLYEGPTVGALAKLLKAASGTEDADAVPEDTEALSRGERRRARRANRQGDGASDEEP</sequence>
<dbReference type="InterPro" id="IPR036736">
    <property type="entry name" value="ACP-like_sf"/>
</dbReference>
<reference evidence="11" key="1">
    <citation type="submission" date="2018-09" db="EMBL/GenBank/DDBJ databases">
        <authorList>
            <person name="Livingstone P.G."/>
            <person name="Whitworth D.E."/>
        </authorList>
    </citation>
    <scope>NUCLEOTIDE SEQUENCE [LARGE SCALE GENOMIC DNA]</scope>
    <source>
        <strain evidence="11">CA040B</strain>
    </source>
</reference>
<dbReference type="PROSITE" id="PS52004">
    <property type="entry name" value="KS3_2"/>
    <property type="match status" value="1"/>
</dbReference>
<dbReference type="InterPro" id="IPR016039">
    <property type="entry name" value="Thiolase-like"/>
</dbReference>
<feature type="compositionally biased region" description="Low complexity" evidence="7">
    <location>
        <begin position="1420"/>
        <end position="1431"/>
    </location>
</feature>
<feature type="domain" description="Ketosynthase family 3 (KS3)" evidence="9">
    <location>
        <begin position="9"/>
        <end position="436"/>
    </location>
</feature>
<evidence type="ECO:0000256" key="2">
    <source>
        <dbReference type="ARBA" id="ARBA00022553"/>
    </source>
</evidence>
<dbReference type="SUPFAM" id="SSF51735">
    <property type="entry name" value="NAD(P)-binding Rossmann-fold domains"/>
    <property type="match status" value="2"/>
</dbReference>
<evidence type="ECO:0000256" key="6">
    <source>
        <dbReference type="ARBA" id="ARBA00023268"/>
    </source>
</evidence>
<dbReference type="Gene3D" id="3.40.50.720">
    <property type="entry name" value="NAD(P)-binding Rossmann-like Domain"/>
    <property type="match status" value="1"/>
</dbReference>
<dbReference type="SUPFAM" id="SSF53901">
    <property type="entry name" value="Thiolase-like"/>
    <property type="match status" value="1"/>
</dbReference>
<evidence type="ECO:0000256" key="1">
    <source>
        <dbReference type="ARBA" id="ARBA00022450"/>
    </source>
</evidence>
<evidence type="ECO:0000256" key="3">
    <source>
        <dbReference type="ARBA" id="ARBA00022679"/>
    </source>
</evidence>
<proteinExistence type="predicted"/>
<evidence type="ECO:0000256" key="7">
    <source>
        <dbReference type="SAM" id="MobiDB-lite"/>
    </source>
</evidence>
<dbReference type="SUPFAM" id="SSF52151">
    <property type="entry name" value="FabD/lysophospholipase-like"/>
    <property type="match status" value="1"/>
</dbReference>
<dbReference type="Gene3D" id="3.30.70.250">
    <property type="entry name" value="Malonyl-CoA ACP transacylase, ACP-binding"/>
    <property type="match status" value="1"/>
</dbReference>
<dbReference type="GO" id="GO:0006633">
    <property type="term" value="P:fatty acid biosynthetic process"/>
    <property type="evidence" value="ECO:0007669"/>
    <property type="project" value="TreeGrafter"/>
</dbReference>
<dbReference type="EMBL" id="RAWG01000020">
    <property type="protein sequence ID" value="RKH46622.1"/>
    <property type="molecule type" value="Genomic_DNA"/>
</dbReference>
<dbReference type="InterPro" id="IPR006162">
    <property type="entry name" value="Ppantetheine_attach_site"/>
</dbReference>
<dbReference type="Gene3D" id="3.40.47.10">
    <property type="match status" value="1"/>
</dbReference>
<gene>
    <name evidence="10" type="ORF">D7X12_04875</name>
</gene>
<dbReference type="GO" id="GO:0004312">
    <property type="term" value="F:fatty acid synthase activity"/>
    <property type="evidence" value="ECO:0007669"/>
    <property type="project" value="TreeGrafter"/>
</dbReference>
<feature type="region of interest" description="Disordered" evidence="7">
    <location>
        <begin position="1420"/>
        <end position="1445"/>
    </location>
</feature>
<accession>A0A3A8P2J0</accession>
<feature type="domain" description="Carrier" evidence="8">
    <location>
        <begin position="1449"/>
        <end position="1524"/>
    </location>
</feature>
<dbReference type="PANTHER" id="PTHR43775">
    <property type="entry name" value="FATTY ACID SYNTHASE"/>
    <property type="match status" value="1"/>
</dbReference>
<dbReference type="SUPFAM" id="SSF47336">
    <property type="entry name" value="ACP-like"/>
    <property type="match status" value="1"/>
</dbReference>
<dbReference type="FunFam" id="1.10.1200.10:FF:000016">
    <property type="entry name" value="Non-ribosomal peptide synthase"/>
    <property type="match status" value="1"/>
</dbReference>
<evidence type="ECO:0000313" key="11">
    <source>
        <dbReference type="Proteomes" id="UP000273405"/>
    </source>
</evidence>
<feature type="region of interest" description="Disordered" evidence="7">
    <location>
        <begin position="1524"/>
        <end position="1562"/>
    </location>
</feature>
<keyword evidence="11" id="KW-1185">Reference proteome</keyword>
<dbReference type="PANTHER" id="PTHR43775:SF51">
    <property type="entry name" value="INACTIVE PHENOLPHTHIOCEROL SYNTHESIS POLYKETIDE SYNTHASE TYPE I PKS1-RELATED"/>
    <property type="match status" value="1"/>
</dbReference>
<dbReference type="InterPro" id="IPR016036">
    <property type="entry name" value="Malonyl_transacylase_ACP-bd"/>
</dbReference>
<keyword evidence="3 10" id="KW-0808">Transferase</keyword>
<keyword evidence="4" id="KW-0276">Fatty acid metabolism</keyword>
<dbReference type="InterPro" id="IPR001227">
    <property type="entry name" value="Ac_transferase_dom_sf"/>
</dbReference>
<dbReference type="SMART" id="SM00822">
    <property type="entry name" value="PKS_KR"/>
    <property type="match status" value="1"/>
</dbReference>
<feature type="compositionally biased region" description="Polar residues" evidence="7">
    <location>
        <begin position="1432"/>
        <end position="1445"/>
    </location>
</feature>
<dbReference type="InterPro" id="IPR014031">
    <property type="entry name" value="Ketoacyl_synth_C"/>
</dbReference>
<dbReference type="InterPro" id="IPR050091">
    <property type="entry name" value="PKS_NRPS_Biosynth_Enz"/>
</dbReference>
<dbReference type="InterPro" id="IPR016035">
    <property type="entry name" value="Acyl_Trfase/lysoPLipase"/>
</dbReference>
<evidence type="ECO:0000313" key="10">
    <source>
        <dbReference type="EMBL" id="RKH46622.1"/>
    </source>
</evidence>
<dbReference type="SMART" id="SM01294">
    <property type="entry name" value="PKS_PP_betabranch"/>
    <property type="match status" value="1"/>
</dbReference>
<dbReference type="PROSITE" id="PS50075">
    <property type="entry name" value="CARRIER"/>
    <property type="match status" value="1"/>
</dbReference>
<dbReference type="Pfam" id="PF00550">
    <property type="entry name" value="PP-binding"/>
    <property type="match status" value="1"/>
</dbReference>
<dbReference type="PROSITE" id="PS00012">
    <property type="entry name" value="PHOSPHOPANTETHEINE"/>
    <property type="match status" value="1"/>
</dbReference>
<dbReference type="InterPro" id="IPR020841">
    <property type="entry name" value="PKS_Beta-ketoAc_synthase_dom"/>
</dbReference>
<dbReference type="Pfam" id="PF08659">
    <property type="entry name" value="KR"/>
    <property type="match status" value="1"/>
</dbReference>
<dbReference type="InterPro" id="IPR013968">
    <property type="entry name" value="PKS_KR"/>
</dbReference>
<dbReference type="RefSeq" id="WP_120624100.1">
    <property type="nucleotide sequence ID" value="NZ_RAWG01000020.1"/>
</dbReference>
<dbReference type="SMART" id="SM00825">
    <property type="entry name" value="PKS_KS"/>
    <property type="match status" value="1"/>
</dbReference>
<dbReference type="CDD" id="cd08953">
    <property type="entry name" value="KR_2_SDR_x"/>
    <property type="match status" value="1"/>
</dbReference>
<dbReference type="Pfam" id="PF22621">
    <property type="entry name" value="CurL-like_PKS_C"/>
    <property type="match status" value="1"/>
</dbReference>
<dbReference type="Gene3D" id="3.40.366.10">
    <property type="entry name" value="Malonyl-Coenzyme A Acyl Carrier Protein, domain 2"/>
    <property type="match status" value="1"/>
</dbReference>
<organism evidence="10 11">
    <name type="scientific">Corallococcus sicarius</name>
    <dbReference type="NCBI Taxonomy" id="2316726"/>
    <lineage>
        <taxon>Bacteria</taxon>
        <taxon>Pseudomonadati</taxon>
        <taxon>Myxococcota</taxon>
        <taxon>Myxococcia</taxon>
        <taxon>Myxococcales</taxon>
        <taxon>Cystobacterineae</taxon>
        <taxon>Myxococcaceae</taxon>
        <taxon>Corallococcus</taxon>
    </lineage>
</organism>
<comment type="caution">
    <text evidence="10">The sequence shown here is derived from an EMBL/GenBank/DDBJ whole genome shotgun (WGS) entry which is preliminary data.</text>
</comment>
<evidence type="ECO:0000256" key="4">
    <source>
        <dbReference type="ARBA" id="ARBA00022832"/>
    </source>
</evidence>
<dbReference type="InterPro" id="IPR009081">
    <property type="entry name" value="PP-bd_ACP"/>
</dbReference>
<dbReference type="Proteomes" id="UP000273405">
    <property type="component" value="Unassembled WGS sequence"/>
</dbReference>
<dbReference type="SMART" id="SM00823">
    <property type="entry name" value="PKS_PP"/>
    <property type="match status" value="1"/>
</dbReference>
<dbReference type="CDD" id="cd00833">
    <property type="entry name" value="PKS"/>
    <property type="match status" value="1"/>
</dbReference>
<dbReference type="FunFam" id="3.40.47.10:FF:000042">
    <property type="entry name" value="Polyketide synthase Pks13"/>
    <property type="match status" value="1"/>
</dbReference>
<keyword evidence="1" id="KW-0596">Phosphopantetheine</keyword>
<keyword evidence="2" id="KW-0597">Phosphoprotein</keyword>
<dbReference type="GO" id="GO:0044550">
    <property type="term" value="P:secondary metabolite biosynthetic process"/>
    <property type="evidence" value="ECO:0007669"/>
    <property type="project" value="UniProtKB-ARBA"/>
</dbReference>
<dbReference type="Pfam" id="PF00109">
    <property type="entry name" value="ketoacyl-synt"/>
    <property type="match status" value="1"/>
</dbReference>
<keyword evidence="10" id="KW-0012">Acyltransferase</keyword>
<dbReference type="Pfam" id="PF02801">
    <property type="entry name" value="Ketoacyl-synt_C"/>
    <property type="match status" value="1"/>
</dbReference>
<dbReference type="Pfam" id="PF00698">
    <property type="entry name" value="Acyl_transf_1"/>
    <property type="match status" value="1"/>
</dbReference>
<feature type="compositionally biased region" description="Acidic residues" evidence="7">
    <location>
        <begin position="1527"/>
        <end position="1537"/>
    </location>
</feature>
<dbReference type="Gene3D" id="3.30.70.3290">
    <property type="match status" value="1"/>
</dbReference>
<protein>
    <submittedName>
        <fullName evidence="10">Acyltransferase domain-containing protein</fullName>
    </submittedName>
</protein>
<evidence type="ECO:0000259" key="8">
    <source>
        <dbReference type="PROSITE" id="PS50075"/>
    </source>
</evidence>
<dbReference type="InterPro" id="IPR014043">
    <property type="entry name" value="Acyl_transferase_dom"/>
</dbReference>
<dbReference type="GO" id="GO:0031177">
    <property type="term" value="F:phosphopantetheine binding"/>
    <property type="evidence" value="ECO:0007669"/>
    <property type="project" value="InterPro"/>
</dbReference>